<keyword evidence="4" id="KW-0812">Transmembrane</keyword>
<keyword evidence="14" id="KW-1185">Reference proteome</keyword>
<feature type="binding site" description="axial binding residue" evidence="11">
    <location>
        <position position="49"/>
    </location>
    <ligand>
        <name>heme b</name>
        <dbReference type="ChEBI" id="CHEBI:60344"/>
        <note>ligand shared with SDHC</note>
    </ligand>
    <ligandPart>
        <name>Fe</name>
        <dbReference type="ChEBI" id="CHEBI:18248"/>
    </ligandPart>
</feature>
<evidence type="ECO:0000256" key="9">
    <source>
        <dbReference type="ARBA" id="ARBA00023136"/>
    </source>
</evidence>
<evidence type="ECO:0000256" key="7">
    <source>
        <dbReference type="ARBA" id="ARBA00022989"/>
    </source>
</evidence>
<comment type="similarity">
    <text evidence="2 12">Belongs to the CybS family.</text>
</comment>
<dbReference type="Gene3D" id="1.20.1300.10">
    <property type="entry name" value="Fumarate reductase/succinate dehydrogenase, transmembrane subunit"/>
    <property type="match status" value="1"/>
</dbReference>
<keyword evidence="9 12" id="KW-0472">Membrane</keyword>
<feature type="binding site" evidence="10">
    <location>
        <position position="61"/>
    </location>
    <ligand>
        <name>a ubiquinone</name>
        <dbReference type="ChEBI" id="CHEBI:16389"/>
        <note>ligand shared with IP/SDHB</note>
    </ligand>
</feature>
<evidence type="ECO:0000256" key="8">
    <source>
        <dbReference type="ARBA" id="ARBA00023128"/>
    </source>
</evidence>
<dbReference type="GO" id="GO:0048039">
    <property type="term" value="F:ubiquinone binding"/>
    <property type="evidence" value="ECO:0007669"/>
    <property type="project" value="TreeGrafter"/>
</dbReference>
<dbReference type="Pfam" id="PF05328">
    <property type="entry name" value="CybS"/>
    <property type="match status" value="1"/>
</dbReference>
<evidence type="ECO:0000313" key="13">
    <source>
        <dbReference type="EMBL" id="RKP11598.1"/>
    </source>
</evidence>
<evidence type="ECO:0000313" key="14">
    <source>
        <dbReference type="Proteomes" id="UP000267251"/>
    </source>
</evidence>
<evidence type="ECO:0000256" key="3">
    <source>
        <dbReference type="ARBA" id="ARBA00022448"/>
    </source>
</evidence>
<keyword evidence="6 12" id="KW-0809">Transit peptide</keyword>
<keyword evidence="11" id="KW-0408">Iron</keyword>
<reference evidence="14" key="1">
    <citation type="journal article" date="2018" name="Nat. Microbiol.">
        <title>Leveraging single-cell genomics to expand the fungal tree of life.</title>
        <authorList>
            <person name="Ahrendt S.R."/>
            <person name="Quandt C.A."/>
            <person name="Ciobanu D."/>
            <person name="Clum A."/>
            <person name="Salamov A."/>
            <person name="Andreopoulos B."/>
            <person name="Cheng J.F."/>
            <person name="Woyke T."/>
            <person name="Pelin A."/>
            <person name="Henrissat B."/>
            <person name="Reynolds N.K."/>
            <person name="Benny G.L."/>
            <person name="Smith M.E."/>
            <person name="James T.Y."/>
            <person name="Grigoriev I.V."/>
        </authorList>
    </citation>
    <scope>NUCLEOTIDE SEQUENCE [LARGE SCALE GENOMIC DNA]</scope>
</reference>
<evidence type="ECO:0000256" key="2">
    <source>
        <dbReference type="ARBA" id="ARBA00007294"/>
    </source>
</evidence>
<keyword evidence="7" id="KW-1133">Transmembrane helix</keyword>
<organism evidence="13 14">
    <name type="scientific">Piptocephalis cylindrospora</name>
    <dbReference type="NCBI Taxonomy" id="1907219"/>
    <lineage>
        <taxon>Eukaryota</taxon>
        <taxon>Fungi</taxon>
        <taxon>Fungi incertae sedis</taxon>
        <taxon>Zoopagomycota</taxon>
        <taxon>Zoopagomycotina</taxon>
        <taxon>Zoopagomycetes</taxon>
        <taxon>Zoopagales</taxon>
        <taxon>Piptocephalidaceae</taxon>
        <taxon>Piptocephalis</taxon>
    </lineage>
</organism>
<evidence type="ECO:0000256" key="5">
    <source>
        <dbReference type="ARBA" id="ARBA00022792"/>
    </source>
</evidence>
<dbReference type="GO" id="GO:0005743">
    <property type="term" value="C:mitochondrial inner membrane"/>
    <property type="evidence" value="ECO:0007669"/>
    <property type="project" value="UniProtKB-SubCell"/>
</dbReference>
<keyword evidence="8 12" id="KW-0496">Mitochondrion</keyword>
<evidence type="ECO:0000256" key="1">
    <source>
        <dbReference type="ARBA" id="ARBA00004448"/>
    </source>
</evidence>
<keyword evidence="3" id="KW-0813">Transport</keyword>
<dbReference type="AlphaFoldDB" id="A0A4P9XYR5"/>
<dbReference type="GO" id="GO:0006099">
    <property type="term" value="P:tricarboxylic acid cycle"/>
    <property type="evidence" value="ECO:0007669"/>
    <property type="project" value="TreeGrafter"/>
</dbReference>
<comment type="subcellular location">
    <subcellularLocation>
        <location evidence="1 12">Mitochondrion inner membrane</location>
        <topology evidence="1 12">Multi-pass membrane protein</topology>
    </subcellularLocation>
</comment>
<evidence type="ECO:0000256" key="6">
    <source>
        <dbReference type="ARBA" id="ARBA00022946"/>
    </source>
</evidence>
<dbReference type="InterPro" id="IPR007992">
    <property type="entry name" value="CybS"/>
</dbReference>
<evidence type="ECO:0000256" key="10">
    <source>
        <dbReference type="PIRSR" id="PIRSR607992-1"/>
    </source>
</evidence>
<dbReference type="CDD" id="cd03496">
    <property type="entry name" value="SQR_TypeC_CybS"/>
    <property type="match status" value="1"/>
</dbReference>
<dbReference type="PANTHER" id="PTHR13337">
    <property type="entry name" value="SUCCINATE DEHYDROGENASE"/>
    <property type="match status" value="1"/>
</dbReference>
<dbReference type="OrthoDB" id="18577at2759"/>
<dbReference type="GO" id="GO:0020037">
    <property type="term" value="F:heme binding"/>
    <property type="evidence" value="ECO:0007669"/>
    <property type="project" value="TreeGrafter"/>
</dbReference>
<dbReference type="Proteomes" id="UP000267251">
    <property type="component" value="Unassembled WGS sequence"/>
</dbReference>
<evidence type="ECO:0000256" key="11">
    <source>
        <dbReference type="PIRSR" id="PIRSR607992-2"/>
    </source>
</evidence>
<feature type="non-terminal residue" evidence="13">
    <location>
        <position position="1"/>
    </location>
</feature>
<dbReference type="PANTHER" id="PTHR13337:SF2">
    <property type="entry name" value="SUCCINATE DEHYDROGENASE [UBIQUINONE] CYTOCHROME B SMALL SUBUNIT, MITOCHONDRIAL"/>
    <property type="match status" value="1"/>
</dbReference>
<accession>A0A4P9XYR5</accession>
<proteinExistence type="inferred from homology"/>
<feature type="non-terminal residue" evidence="13">
    <location>
        <position position="108"/>
    </location>
</feature>
<name>A0A4P9XYR5_9FUNG</name>
<evidence type="ECO:0000256" key="4">
    <source>
        <dbReference type="ARBA" id="ARBA00022692"/>
    </source>
</evidence>
<gene>
    <name evidence="13" type="ORF">BJ684DRAFT_3097</name>
</gene>
<dbReference type="GO" id="GO:0006121">
    <property type="term" value="P:mitochondrial electron transport, succinate to ubiquinone"/>
    <property type="evidence" value="ECO:0007669"/>
    <property type="project" value="TreeGrafter"/>
</dbReference>
<sequence length="108" mass="12157">PVDRFHGSYHWDYERLLALSLVPLTATVAIQGSGNPTTDLILGVLMPLHCHVGFDACIVDYLPERKSPKLYKFSLWALRLSTIGVLYGCYEFNTNDIGLTELVTRAWT</sequence>
<dbReference type="GO" id="GO:0046872">
    <property type="term" value="F:metal ion binding"/>
    <property type="evidence" value="ECO:0007669"/>
    <property type="project" value="UniProtKB-KW"/>
</dbReference>
<dbReference type="EMBL" id="KZ988781">
    <property type="protein sequence ID" value="RKP11598.1"/>
    <property type="molecule type" value="Genomic_DNA"/>
</dbReference>
<keyword evidence="5 12" id="KW-0999">Mitochondrion inner membrane</keyword>
<dbReference type="InterPro" id="IPR034804">
    <property type="entry name" value="SQR/QFR_C/D"/>
</dbReference>
<protein>
    <recommendedName>
        <fullName evidence="12">Succinate dehydrogenase [ubiquinone] cytochrome b small subunit</fullName>
    </recommendedName>
</protein>
<evidence type="ECO:0000256" key="12">
    <source>
        <dbReference type="RuleBase" id="RU364031"/>
    </source>
</evidence>
<keyword evidence="11" id="KW-0479">Metal-binding</keyword>